<sequence length="71" mass="7371">MGRGILDIRTTRELALQISGIGKIVYTGSRRRQGAAEPVRASAERPQPGLARSAAEGCGCASEDALCQGAD</sequence>
<reference evidence="2 3" key="1">
    <citation type="submission" date="2016-02" db="EMBL/GenBank/DDBJ databases">
        <title>Complete genome of Sinomonas atrocyanea KCTC 3377.</title>
        <authorList>
            <person name="Kim K.M."/>
        </authorList>
    </citation>
    <scope>NUCLEOTIDE SEQUENCE [LARGE SCALE GENOMIC DNA]</scope>
    <source>
        <strain evidence="2 3">KCTC 3377</strain>
    </source>
</reference>
<evidence type="ECO:0000256" key="1">
    <source>
        <dbReference type="SAM" id="MobiDB-lite"/>
    </source>
</evidence>
<protein>
    <submittedName>
        <fullName evidence="2">Uncharacterized protein</fullName>
    </submittedName>
</protein>
<evidence type="ECO:0000313" key="2">
    <source>
        <dbReference type="EMBL" id="AMM31356.1"/>
    </source>
</evidence>
<gene>
    <name evidence="2" type="ORF">SA2016_0666</name>
</gene>
<name>A0A126ZWT9_9MICC</name>
<organism evidence="2 3">
    <name type="scientific">Sinomonas atrocyanea</name>
    <dbReference type="NCBI Taxonomy" id="37927"/>
    <lineage>
        <taxon>Bacteria</taxon>
        <taxon>Bacillati</taxon>
        <taxon>Actinomycetota</taxon>
        <taxon>Actinomycetes</taxon>
        <taxon>Micrococcales</taxon>
        <taxon>Micrococcaceae</taxon>
        <taxon>Sinomonas</taxon>
    </lineage>
</organism>
<dbReference type="AlphaFoldDB" id="A0A126ZWT9"/>
<accession>A0A126ZWT9</accession>
<dbReference type="EMBL" id="CP014518">
    <property type="protein sequence ID" value="AMM31356.1"/>
    <property type="molecule type" value="Genomic_DNA"/>
</dbReference>
<feature type="region of interest" description="Disordered" evidence="1">
    <location>
        <begin position="30"/>
        <end position="54"/>
    </location>
</feature>
<proteinExistence type="predicted"/>
<evidence type="ECO:0000313" key="3">
    <source>
        <dbReference type="Proteomes" id="UP000070134"/>
    </source>
</evidence>
<keyword evidence="3" id="KW-1185">Reference proteome</keyword>
<dbReference type="Proteomes" id="UP000070134">
    <property type="component" value="Chromosome"/>
</dbReference>
<dbReference type="KEGG" id="satk:SA2016_0666"/>